<evidence type="ECO:0000256" key="1">
    <source>
        <dbReference type="SAM" id="MobiDB-lite"/>
    </source>
</evidence>
<protein>
    <submittedName>
        <fullName evidence="2">Uncharacterized protein</fullName>
    </submittedName>
</protein>
<organism evidence="2 3">
    <name type="scientific">Alteromonas aestuariivivens</name>
    <dbReference type="NCBI Taxonomy" id="1938339"/>
    <lineage>
        <taxon>Bacteria</taxon>
        <taxon>Pseudomonadati</taxon>
        <taxon>Pseudomonadota</taxon>
        <taxon>Gammaproteobacteria</taxon>
        <taxon>Alteromonadales</taxon>
        <taxon>Alteromonadaceae</taxon>
        <taxon>Alteromonas/Salinimonas group</taxon>
        <taxon>Alteromonas</taxon>
    </lineage>
</organism>
<evidence type="ECO:0000313" key="3">
    <source>
        <dbReference type="Proteomes" id="UP000256561"/>
    </source>
</evidence>
<reference evidence="3" key="1">
    <citation type="submission" date="2018-08" db="EMBL/GenBank/DDBJ databases">
        <authorList>
            <person name="Zhang J."/>
            <person name="Du Z.-J."/>
        </authorList>
    </citation>
    <scope>NUCLEOTIDE SEQUENCE [LARGE SCALE GENOMIC DNA]</scope>
    <source>
        <strain evidence="3">KCTC 52655</strain>
    </source>
</reference>
<gene>
    <name evidence="2" type="ORF">DXV75_08365</name>
</gene>
<dbReference type="SUPFAM" id="SSF75011">
    <property type="entry name" value="3-carboxy-cis,cis-mucoante lactonizing enzyme"/>
    <property type="match status" value="1"/>
</dbReference>
<dbReference type="EMBL" id="QRHA01000005">
    <property type="protein sequence ID" value="RDV26083.1"/>
    <property type="molecule type" value="Genomic_DNA"/>
</dbReference>
<dbReference type="PROSITE" id="PS51257">
    <property type="entry name" value="PROKAR_LIPOPROTEIN"/>
    <property type="match status" value="1"/>
</dbReference>
<proteinExistence type="predicted"/>
<keyword evidence="3" id="KW-1185">Reference proteome</keyword>
<dbReference type="AlphaFoldDB" id="A0A3D8M8U9"/>
<evidence type="ECO:0000313" key="2">
    <source>
        <dbReference type="EMBL" id="RDV26083.1"/>
    </source>
</evidence>
<accession>A0A3D8M8U9</accession>
<dbReference type="Proteomes" id="UP000256561">
    <property type="component" value="Unassembled WGS sequence"/>
</dbReference>
<comment type="caution">
    <text evidence="2">The sequence shown here is derived from an EMBL/GenBank/DDBJ whole genome shotgun (WGS) entry which is preliminary data.</text>
</comment>
<sequence>MHKMKINEHKTLLAFTSMGIFCSMLMGCDTELDQAGIVTGTNTNIQPIIYQDGYGFIRKAREGENGIEYYYQRSDVDADFQTKMRSGGIYGMSEDAKVPVSIVSVMDISGTVYDPRVAKSIEQTLDSCDARNDNTAAANLTAQNNWQAEKEDAEKNGRPVPAQPEDAPLEPCDDEAYIYELMSFTPVPLEDAIDVTSEGLFKYELDKTLDVDLQQYFGMEAALTAEPGTLTYFTNITPTFDLTDDHWEKAYQAVLQVGNHTDEFIVNTGVRDGQLDLKTNFLTSKRNLKPGRYFDMAPITFGGYNTNAPVVITKGDYQDFDILYAINTTDDEDYQSYIPGETSLTVREGQKLYLRIQSKDGEDTALYYDKELEIHVTVGEQGTEQLFDSAVVHTQPIDYLPGPELAWDYPVSNSATLKNTVLLRGSVEITQDQLDFSNNGKVDDATIPDEYQVEKIEVYSIDPITGNEVLVAVLDQTQFELDAEASEMVTSAISEELVKRNVYQWQFEAPLNAGENEFLVKAYSNLKRGETQVAESEPSVTEILRVEDNIDVFPSHMTTSVLEHIADLTWDPRDNALFLLDRSSNNDDITGNQAPGIIWRYPLSGKDKPVCLTLPWSWQDAGVNGIQFNHAIPEIGGVVVSSSPGNLAYYSDDDLDGDVSYSNKGQFQTNWEGTKQPGHMAYTANGQTFFMSSKSNFNQQKEYQAIVGMKTPKIEDFVFKGFGSGIGVVAKETSAAEDAQNLNNNAVSLDILSVPNTDPASEAQYEEYVLVLDGKDNTTMGNNGLTNLRKMPVSESYSPETSHSIVNLVDEFGDAVKLYQADAIAVSSERRKAYVADNQNKLIYEIDLSEIATSDTLVAKVVASPAQENQPPIGDVKSMVIEGGMDYMIISDIANKPGYSALLAFDLETYDMAYIIKTNNQIVGDPELSHCDQ</sequence>
<feature type="region of interest" description="Disordered" evidence="1">
    <location>
        <begin position="142"/>
        <end position="170"/>
    </location>
</feature>
<feature type="compositionally biased region" description="Basic and acidic residues" evidence="1">
    <location>
        <begin position="148"/>
        <end position="157"/>
    </location>
</feature>
<name>A0A3D8M8U9_9ALTE</name>